<evidence type="ECO:0000313" key="3">
    <source>
        <dbReference type="EMBL" id="PWN37021.1"/>
    </source>
</evidence>
<dbReference type="AlphaFoldDB" id="A0A316VLP6"/>
<feature type="signal peptide" evidence="2">
    <location>
        <begin position="1"/>
        <end position="23"/>
    </location>
</feature>
<evidence type="ECO:0000256" key="2">
    <source>
        <dbReference type="SAM" id="SignalP"/>
    </source>
</evidence>
<keyword evidence="2" id="KW-0732">Signal</keyword>
<gene>
    <name evidence="3" type="ORF">FA14DRAFT_176323</name>
</gene>
<feature type="region of interest" description="Disordered" evidence="1">
    <location>
        <begin position="51"/>
        <end position="127"/>
    </location>
</feature>
<feature type="compositionally biased region" description="Basic residues" evidence="1">
    <location>
        <begin position="494"/>
        <end position="503"/>
    </location>
</feature>
<dbReference type="GeneID" id="37022445"/>
<proteinExistence type="predicted"/>
<organism evidence="3 4">
    <name type="scientific">Meira miltonrushii</name>
    <dbReference type="NCBI Taxonomy" id="1280837"/>
    <lineage>
        <taxon>Eukaryota</taxon>
        <taxon>Fungi</taxon>
        <taxon>Dikarya</taxon>
        <taxon>Basidiomycota</taxon>
        <taxon>Ustilaginomycotina</taxon>
        <taxon>Exobasidiomycetes</taxon>
        <taxon>Exobasidiales</taxon>
        <taxon>Brachybasidiaceae</taxon>
        <taxon>Meira</taxon>
    </lineage>
</organism>
<dbReference type="InParanoid" id="A0A316VLP6"/>
<evidence type="ECO:0000313" key="4">
    <source>
        <dbReference type="Proteomes" id="UP000245771"/>
    </source>
</evidence>
<feature type="compositionally biased region" description="Basic and acidic residues" evidence="1">
    <location>
        <begin position="51"/>
        <end position="75"/>
    </location>
</feature>
<feature type="chain" id="PRO_5016290124" evidence="2">
    <location>
        <begin position="24"/>
        <end position="511"/>
    </location>
</feature>
<protein>
    <submittedName>
        <fullName evidence="3">Uncharacterized protein</fullName>
    </submittedName>
</protein>
<reference evidence="3 4" key="1">
    <citation type="journal article" date="2018" name="Mol. Biol. Evol.">
        <title>Broad Genomic Sampling Reveals a Smut Pathogenic Ancestry of the Fungal Clade Ustilaginomycotina.</title>
        <authorList>
            <person name="Kijpornyongpan T."/>
            <person name="Mondo S.J."/>
            <person name="Barry K."/>
            <person name="Sandor L."/>
            <person name="Lee J."/>
            <person name="Lipzen A."/>
            <person name="Pangilinan J."/>
            <person name="LaButti K."/>
            <person name="Hainaut M."/>
            <person name="Henrissat B."/>
            <person name="Grigoriev I.V."/>
            <person name="Spatafora J.W."/>
            <person name="Aime M.C."/>
        </authorList>
    </citation>
    <scope>NUCLEOTIDE SEQUENCE [LARGE SCALE GENOMIC DNA]</scope>
    <source>
        <strain evidence="3 4">MCA 3882</strain>
    </source>
</reference>
<feature type="compositionally biased region" description="Low complexity" evidence="1">
    <location>
        <begin position="105"/>
        <end position="119"/>
    </location>
</feature>
<keyword evidence="4" id="KW-1185">Reference proteome</keyword>
<accession>A0A316VLP6</accession>
<name>A0A316VLP6_9BASI</name>
<feature type="region of interest" description="Disordered" evidence="1">
    <location>
        <begin position="482"/>
        <end position="511"/>
    </location>
</feature>
<sequence length="511" mass="58686">MMMVNSLQIFLLVFFTIFQHVRTYSIPPSSSSSASDSGSIDWDEYINWPKDEPHGAHHDEHMVKPKAASDRHSVRSNDIAKPVDQHAGSVSPGPQSANSKKRKSPSPSSPKSEQSAASPTSGGLTDAQHLPVFGVATYAPHSPEPLSQDIDIENLMFLPPHESSSHQSIRNDESVVMNQPSNQMERGKKPLSQDPKAVWMREYRKQRKADSLDEKIKREKEAVERRKMGREKKNKSKVYVQYRRKYQSEMYKRLKETRGYGKMSQITTPALRKKVKQGIPMTPEETLFLFAMSQVHCTESEIALRRETVYFEQNDDSLWEKRQNDLIRGGNKKNELPTFHWPEIDGPLKYTLKMLNGTALKTGYWTFNQTFDDRLQRIGAKNLHKAQKILFDETVRKAFKWRDDCWAFSNASAKANNRTNTLARVAVFPYNTKGDDIDGGRGIASPVKFACFERAKDGKRNVPVVNHTIKLLKQEHWDKQSAIRQVQKRIRDDKRRKKMKKAKQSQSVKTK</sequence>
<evidence type="ECO:0000256" key="1">
    <source>
        <dbReference type="SAM" id="MobiDB-lite"/>
    </source>
</evidence>
<dbReference type="Proteomes" id="UP000245771">
    <property type="component" value="Unassembled WGS sequence"/>
</dbReference>
<dbReference type="RefSeq" id="XP_025357323.1">
    <property type="nucleotide sequence ID" value="XM_025500664.1"/>
</dbReference>
<dbReference type="EMBL" id="KZ819602">
    <property type="protein sequence ID" value="PWN37021.1"/>
    <property type="molecule type" value="Genomic_DNA"/>
</dbReference>